<dbReference type="PATRIC" id="fig|665004.4.peg.2053"/>
<keyword evidence="3" id="KW-0547">Nucleotide-binding</keyword>
<dbReference type="PANTHER" id="PTHR43820:SF5">
    <property type="entry name" value="HIGH-AFFINITY BRANCHED-CHAIN AMINO ACID TRANSPORT ATP-BINDING PROTEIN"/>
    <property type="match status" value="1"/>
</dbReference>
<evidence type="ECO:0000259" key="6">
    <source>
        <dbReference type="PROSITE" id="PS50893"/>
    </source>
</evidence>
<reference evidence="8" key="1">
    <citation type="journal article" date="2017" name="Acta Aliment.">
        <title>Plant polysaccharide degrading enzyme system of Thermpbifida cellulosilytica TB100 revealed by de novo genome project data.</title>
        <authorList>
            <person name="Toth A."/>
            <person name="Baka E."/>
            <person name="Luzics S."/>
            <person name="Bata-Vidacs I."/>
            <person name="Nagy I."/>
            <person name="Balint B."/>
            <person name="Herceg R."/>
            <person name="Olasz F."/>
            <person name="Wilk T."/>
            <person name="Nagy T."/>
            <person name="Kriszt B."/>
            <person name="Nagy I."/>
            <person name="Kukolya J."/>
        </authorList>
    </citation>
    <scope>NUCLEOTIDE SEQUENCE [LARGE SCALE GENOMIC DNA]</scope>
    <source>
        <strain evidence="8">TB100</strain>
    </source>
</reference>
<dbReference type="InterPro" id="IPR003439">
    <property type="entry name" value="ABC_transporter-like_ATP-bd"/>
</dbReference>
<dbReference type="Proteomes" id="UP000074382">
    <property type="component" value="Unassembled WGS sequence"/>
</dbReference>
<dbReference type="OrthoDB" id="5179231at2"/>
<dbReference type="GO" id="GO:0015807">
    <property type="term" value="P:L-amino acid transport"/>
    <property type="evidence" value="ECO:0007669"/>
    <property type="project" value="TreeGrafter"/>
</dbReference>
<dbReference type="CDD" id="cd03224">
    <property type="entry name" value="ABC_TM1139_LivF_branched"/>
    <property type="match status" value="1"/>
</dbReference>
<keyword evidence="5" id="KW-0029">Amino-acid transport</keyword>
<protein>
    <submittedName>
        <fullName evidence="7">Urea ABC transporter ATP-binding protein</fullName>
    </submittedName>
</protein>
<dbReference type="SMART" id="SM00382">
    <property type="entry name" value="AAA"/>
    <property type="match status" value="1"/>
</dbReference>
<sequence>MLEVRGLCSGYGRARVLFDVDVAVRAGQVACVMGRNGVGKTTLLNTVMGLIPAVGGSVVFDGVDVTRAPTHVRVRSGMGYAPQGHETFAPLTVLENLKVAADGLPRSGEAIEEQLELFPRLRPLLNRRAGLLSGGQAQQLAIARALVAGPRLLVLDEPTEGIQPSIVAEIVEVIGQVAARGVAVLLVEQYLDVALGLADTVTVLDAGRVVHSGQAADLSREEAARLLAV</sequence>
<evidence type="ECO:0000256" key="2">
    <source>
        <dbReference type="ARBA" id="ARBA00022448"/>
    </source>
</evidence>
<dbReference type="AlphaFoldDB" id="A0A147KFG7"/>
<evidence type="ECO:0000256" key="4">
    <source>
        <dbReference type="ARBA" id="ARBA00022840"/>
    </source>
</evidence>
<evidence type="ECO:0000313" key="7">
    <source>
        <dbReference type="EMBL" id="KUP96032.1"/>
    </source>
</evidence>
<proteinExistence type="inferred from homology"/>
<evidence type="ECO:0000256" key="3">
    <source>
        <dbReference type="ARBA" id="ARBA00022741"/>
    </source>
</evidence>
<comment type="caution">
    <text evidence="7">The sequence shown here is derived from an EMBL/GenBank/DDBJ whole genome shotgun (WGS) entry which is preliminary data.</text>
</comment>
<dbReference type="GO" id="GO:0005524">
    <property type="term" value="F:ATP binding"/>
    <property type="evidence" value="ECO:0007669"/>
    <property type="project" value="UniProtKB-KW"/>
</dbReference>
<dbReference type="PANTHER" id="PTHR43820">
    <property type="entry name" value="HIGH-AFFINITY BRANCHED-CHAIN AMINO ACID TRANSPORT ATP-BINDING PROTEIN LIVF"/>
    <property type="match status" value="1"/>
</dbReference>
<dbReference type="InterPro" id="IPR003593">
    <property type="entry name" value="AAA+_ATPase"/>
</dbReference>
<dbReference type="InterPro" id="IPR027417">
    <property type="entry name" value="P-loop_NTPase"/>
</dbReference>
<keyword evidence="4 7" id="KW-0067">ATP-binding</keyword>
<dbReference type="GO" id="GO:0016887">
    <property type="term" value="F:ATP hydrolysis activity"/>
    <property type="evidence" value="ECO:0007669"/>
    <property type="project" value="InterPro"/>
</dbReference>
<dbReference type="RefSeq" id="WP_068755968.1">
    <property type="nucleotide sequence ID" value="NZ_KQ950181.1"/>
</dbReference>
<gene>
    <name evidence="7" type="ORF">AC529_14550</name>
</gene>
<accession>A0A147KFG7</accession>
<evidence type="ECO:0000256" key="1">
    <source>
        <dbReference type="ARBA" id="ARBA00005417"/>
    </source>
</evidence>
<keyword evidence="2" id="KW-0813">Transport</keyword>
<evidence type="ECO:0000256" key="5">
    <source>
        <dbReference type="ARBA" id="ARBA00022970"/>
    </source>
</evidence>
<evidence type="ECO:0000313" key="8">
    <source>
        <dbReference type="Proteomes" id="UP000074382"/>
    </source>
</evidence>
<keyword evidence="8" id="KW-1185">Reference proteome</keyword>
<comment type="similarity">
    <text evidence="1">Belongs to the ABC transporter superfamily.</text>
</comment>
<feature type="domain" description="ABC transporter" evidence="6">
    <location>
        <begin position="2"/>
        <end position="229"/>
    </location>
</feature>
<dbReference type="STRING" id="665004.AC529_14550"/>
<dbReference type="SUPFAM" id="SSF52540">
    <property type="entry name" value="P-loop containing nucleoside triphosphate hydrolases"/>
    <property type="match status" value="1"/>
</dbReference>
<dbReference type="GO" id="GO:0015658">
    <property type="term" value="F:branched-chain amino acid transmembrane transporter activity"/>
    <property type="evidence" value="ECO:0007669"/>
    <property type="project" value="TreeGrafter"/>
</dbReference>
<dbReference type="InterPro" id="IPR052156">
    <property type="entry name" value="BCAA_Transport_ATP-bd_LivF"/>
</dbReference>
<dbReference type="PROSITE" id="PS50893">
    <property type="entry name" value="ABC_TRANSPORTER_2"/>
    <property type="match status" value="1"/>
</dbReference>
<dbReference type="Gene3D" id="3.40.50.300">
    <property type="entry name" value="P-loop containing nucleotide triphosphate hydrolases"/>
    <property type="match status" value="1"/>
</dbReference>
<dbReference type="EMBL" id="LGEM01000101">
    <property type="protein sequence ID" value="KUP96032.1"/>
    <property type="molecule type" value="Genomic_DNA"/>
</dbReference>
<dbReference type="Pfam" id="PF00005">
    <property type="entry name" value="ABC_tran"/>
    <property type="match status" value="1"/>
</dbReference>
<organism evidence="7 8">
    <name type="scientific">Thermobifida cellulosilytica TB100</name>
    <dbReference type="NCBI Taxonomy" id="665004"/>
    <lineage>
        <taxon>Bacteria</taxon>
        <taxon>Bacillati</taxon>
        <taxon>Actinomycetota</taxon>
        <taxon>Actinomycetes</taxon>
        <taxon>Streptosporangiales</taxon>
        <taxon>Nocardiopsidaceae</taxon>
        <taxon>Thermobifida</taxon>
    </lineage>
</organism>
<name>A0A147KFG7_THECS</name>